<organism evidence="3">
    <name type="scientific">Timema tahoe</name>
    <dbReference type="NCBI Taxonomy" id="61484"/>
    <lineage>
        <taxon>Eukaryota</taxon>
        <taxon>Metazoa</taxon>
        <taxon>Ecdysozoa</taxon>
        <taxon>Arthropoda</taxon>
        <taxon>Hexapoda</taxon>
        <taxon>Insecta</taxon>
        <taxon>Pterygota</taxon>
        <taxon>Neoptera</taxon>
        <taxon>Polyneoptera</taxon>
        <taxon>Phasmatodea</taxon>
        <taxon>Timematodea</taxon>
        <taxon>Timematoidea</taxon>
        <taxon>Timematidae</taxon>
        <taxon>Timema</taxon>
    </lineage>
</organism>
<gene>
    <name evidence="3" type="ORF">TTEB3V08_LOCUS7569</name>
</gene>
<reference evidence="3" key="1">
    <citation type="submission" date="2020-11" db="EMBL/GenBank/DDBJ databases">
        <authorList>
            <person name="Tran Van P."/>
        </authorList>
    </citation>
    <scope>NUCLEOTIDE SEQUENCE</scope>
</reference>
<feature type="compositionally biased region" description="Basic and acidic residues" evidence="1">
    <location>
        <begin position="978"/>
        <end position="998"/>
    </location>
</feature>
<feature type="compositionally biased region" description="Basic and acidic residues" evidence="1">
    <location>
        <begin position="516"/>
        <end position="537"/>
    </location>
</feature>
<feature type="compositionally biased region" description="Basic and acidic residues" evidence="1">
    <location>
        <begin position="498"/>
        <end position="509"/>
    </location>
</feature>
<feature type="compositionally biased region" description="Pro residues" evidence="1">
    <location>
        <begin position="480"/>
        <end position="490"/>
    </location>
</feature>
<feature type="domain" description="YLPM1-like spectrin repeat" evidence="2">
    <location>
        <begin position="331"/>
        <end position="399"/>
    </location>
</feature>
<protein>
    <recommendedName>
        <fullName evidence="2">YLPM1-like spectrin repeat domain-containing protein</fullName>
    </recommendedName>
</protein>
<feature type="compositionally biased region" description="Polar residues" evidence="1">
    <location>
        <begin position="639"/>
        <end position="655"/>
    </location>
</feature>
<dbReference type="EMBL" id="OE003009">
    <property type="protein sequence ID" value="CAD7459620.1"/>
    <property type="molecule type" value="Genomic_DNA"/>
</dbReference>
<feature type="compositionally biased region" description="Gly residues" evidence="1">
    <location>
        <begin position="762"/>
        <end position="772"/>
    </location>
</feature>
<feature type="compositionally biased region" description="Pro residues" evidence="1">
    <location>
        <begin position="310"/>
        <end position="323"/>
    </location>
</feature>
<feature type="compositionally biased region" description="Pro residues" evidence="1">
    <location>
        <begin position="681"/>
        <end position="692"/>
    </location>
</feature>
<feature type="region of interest" description="Disordered" evidence="1">
    <location>
        <begin position="1342"/>
        <end position="1406"/>
    </location>
</feature>
<evidence type="ECO:0000259" key="2">
    <source>
        <dbReference type="Pfam" id="PF26583"/>
    </source>
</evidence>
<feature type="region of interest" description="Disordered" evidence="1">
    <location>
        <begin position="155"/>
        <end position="344"/>
    </location>
</feature>
<evidence type="ECO:0000256" key="1">
    <source>
        <dbReference type="SAM" id="MobiDB-lite"/>
    </source>
</evidence>
<feature type="compositionally biased region" description="Pro residues" evidence="1">
    <location>
        <begin position="155"/>
        <end position="180"/>
    </location>
</feature>
<name>A0A7R9IJP8_9NEOP</name>
<feature type="compositionally biased region" description="Basic and acidic residues" evidence="1">
    <location>
        <begin position="1278"/>
        <end position="1300"/>
    </location>
</feature>
<feature type="region of interest" description="Disordered" evidence="1">
    <location>
        <begin position="597"/>
        <end position="1310"/>
    </location>
</feature>
<feature type="compositionally biased region" description="Gly residues" evidence="1">
    <location>
        <begin position="295"/>
        <end position="305"/>
    </location>
</feature>
<feature type="region of interest" description="Disordered" evidence="1">
    <location>
        <begin position="384"/>
        <end position="572"/>
    </location>
</feature>
<feature type="compositionally biased region" description="Basic and acidic residues" evidence="1">
    <location>
        <begin position="746"/>
        <end position="760"/>
    </location>
</feature>
<proteinExistence type="predicted"/>
<accession>A0A7R9IJP8</accession>
<feature type="compositionally biased region" description="Basic and acidic residues" evidence="1">
    <location>
        <begin position="1356"/>
        <end position="1402"/>
    </location>
</feature>
<dbReference type="InterPro" id="IPR058903">
    <property type="entry name" value="Spectrin_YLPM1-like"/>
</dbReference>
<feature type="compositionally biased region" description="Low complexity" evidence="1">
    <location>
        <begin position="1063"/>
        <end position="1078"/>
    </location>
</feature>
<feature type="compositionally biased region" description="Basic and acidic residues" evidence="1">
    <location>
        <begin position="277"/>
        <end position="294"/>
    </location>
</feature>
<feature type="compositionally biased region" description="Basic and acidic residues" evidence="1">
    <location>
        <begin position="1246"/>
        <end position="1258"/>
    </location>
</feature>
<feature type="compositionally biased region" description="Basic and acidic residues" evidence="1">
    <location>
        <begin position="1152"/>
        <end position="1166"/>
    </location>
</feature>
<evidence type="ECO:0000313" key="3">
    <source>
        <dbReference type="EMBL" id="CAD7459620.1"/>
    </source>
</evidence>
<sequence length="1478" mass="160981">MFCDCPIVARGHSRTQEKEGRIVGAANVNCQIQPIISRFPSKVSGNLVSTNYKYSLLFSGSGFCCNLPFLTKRLLGATSNPRWYLEGTKSWNQWGAPGAYTTPSYQAAPAAPPGAAAATYPMTYPYYGANPGIPAAPYQESMSAMGLPMGAGIPPMPPVDMGNPPPLPPADKPPAPPPPPEEGELAKEPPLQDPYRGTGVVTEGPLQDPYSNRPPVQSGTSYGVPPPAIAKPQDDFNKPPPGGFENPGYRAQEGYQATKRSFDGDTYGRTADPHYPGPEDTKKPRPGGWEENRGGARGGRWGGGDATTPAPAPAKPASEPPPSTAGRDNPEELSEAEKAFDIQFKQWEDQFNSWKDQNINHPDKSQYREYEAKWESWREQLLQRREQMRKKREQSNASKAAGEVESLQSERSSSSSRGRSGRRGRGAGAAGYTDLKQQPAAQEDYREGSNRAAYGSAYERYPAGQEDPNSRVGGYVEPGLPQPGPNPPFDGTPTKAPESIEEKSQKDEGNNSSDQASKDPDPKPESAPESGKAERPLPEQPATPVNVPVEVESKTDETGGNFLKTSSGDGIPGLDLLADKAGVADKKDQELSVGFDVDDRAKVVEPGSDHPPASSFTLPPPNIPGAGQGTLNLPGMNQAPPNLSEMNQAPPNTQGYGPMYNNAPLNMQGFGSGGKQNIPGFGPPPKQGPPPNMQGYDFRHGSGNQGRNFGPNEDIKTNRQDLLSEGQRWNVGPGQEMEGYSSQEGQGRRPWEQQDRDRPRGNFGGGRDGFAGSGDNFGASKDNLLGSRDQYGGPRDNFGGPRDNFGGTRDNFGRQRDNFGSLQDNFGKPKDNFGGPRDNFGNSQENFGGLKDNFGGLKDNFGGTRENFGGPRDNFGGSQDKFGGPRDSFGGPRDNFGGLRDNFGVSRDGFGGPRDSLGAPRDNFRVSRDNFDPNARDNIARFQDDLQANKDPFQSGVRGEEKDGNVPESSAEIPQDFEAPKDGSKDITGPKDVKDPIQRENLQGPHPREGLLGTPREGLLGTPKEGLLGTPREGILGTPKEGLLGTPREGLLGTPREGLLGTPREGLLTREGLLGTPREGLLGTPREGLLGTPREGLLGTPREGLLGTPREGLLGTPREGLLATPRDNFPLRDNFPGMRGVEGPPFGGDMMRGGHQDFPFHEDNFRGRGGRGGRGVWQDRGRGRPPGPGGHYGKDLGNLVGVGLSPSGNQVGCRRETGDSSKSCQDDTPLPLEDLEGRGNNWGPDGDYRDRWARRFDDGPPPTRGGWDHPRYPPNFPDRFDNPSRGPPSREEPLGWERGRPRGPPAWEREEEIVLEPATVVDYGHKPVTPVVKADLFETPVKTFDYGHGSGQRKPPGPDDWRKEESRTRDKDQSRNRWEDRDVGKTRWGRDKERAEEEERRPYTKATRGNMLTQRCMSENTAPCDFSSMLQSIFTKANKIACVSNRQSAKRRHPEQRLRPQFIFILAEEVKNQRRRRR</sequence>
<dbReference type="Pfam" id="PF26583">
    <property type="entry name" value="Spectrin_YLPM1"/>
    <property type="match status" value="1"/>
</dbReference>
<feature type="compositionally biased region" description="Basic and acidic residues" evidence="1">
    <location>
        <begin position="922"/>
        <end position="948"/>
    </location>
</feature>